<name>A0A8H7LGF7_9AGAM</name>
<evidence type="ECO:0000313" key="2">
    <source>
        <dbReference type="EMBL" id="KAF8670684.1"/>
    </source>
</evidence>
<organism evidence="2 3">
    <name type="scientific">Rhizoctonia solani</name>
    <dbReference type="NCBI Taxonomy" id="456999"/>
    <lineage>
        <taxon>Eukaryota</taxon>
        <taxon>Fungi</taxon>
        <taxon>Dikarya</taxon>
        <taxon>Basidiomycota</taxon>
        <taxon>Agaricomycotina</taxon>
        <taxon>Agaricomycetes</taxon>
        <taxon>Cantharellales</taxon>
        <taxon>Ceratobasidiaceae</taxon>
        <taxon>Rhizoctonia</taxon>
    </lineage>
</organism>
<reference evidence="2" key="1">
    <citation type="submission" date="2020-09" db="EMBL/GenBank/DDBJ databases">
        <title>Comparative genome analyses of four rice-infecting Rhizoctonia solani isolates reveal extensive enrichment of homogalacturonan modification genes.</title>
        <authorList>
            <person name="Lee D.-Y."/>
            <person name="Jeon J."/>
            <person name="Kim K.-T."/>
            <person name="Cheong K."/>
            <person name="Song H."/>
            <person name="Choi G."/>
            <person name="Ko J."/>
            <person name="Opiyo S.O."/>
            <person name="Zuo S."/>
            <person name="Madhav S."/>
            <person name="Lee Y.-H."/>
            <person name="Wang G.-L."/>
        </authorList>
    </citation>
    <scope>NUCLEOTIDE SEQUENCE</scope>
    <source>
        <strain evidence="2">AG1-IA YN-7</strain>
    </source>
</reference>
<gene>
    <name evidence="2" type="ORF">RHS04_08573</name>
</gene>
<proteinExistence type="predicted"/>
<evidence type="ECO:0000313" key="3">
    <source>
        <dbReference type="Proteomes" id="UP000650582"/>
    </source>
</evidence>
<sequence length="1485" mass="165590">MQEKIVGSKQEAPVHIQQHLDIMSYFLGWTEISYAGPHASTPFINRAPYINLCTLKEEVVNEIQQDLIIRKYDFRFPIDLLVAVGDIPTALLEQIKVDGSQPNAILPVFELLGRTQEEANLMSEIWFQHSITQHHRQLTSEECSMKASQLYNLFSAERPMARILAGRHRDEAMQQIGKIAHSNQEKLNKLLQTNRVDIDVEEIAHLAEEQKWLVKRCKFRARLFDGEGAMVTNHSQLILVPARMPMELQTHLAKNEKRLSQQGPTLGEEIYMFQIQTHQALLLLRDHYPLATHPYLMNEWHKQYVNHQQARSMLIGNSSSKEHGTVNKSTSACLALIDNNPMCVEMLISAGLTMVPFENLTATTLQALASDDGGWLLATLWLDILTLHKICAFQSSSEVFAQALTFLQKFNANNLGNGNTDAVDIWTGLKRSNSPVVTSIGIPVEKILKQYSHKWEGQFIVEPGKDHTHGAIEWDQSQNIQKKRKIFWETGLWCETQGPDLCHKVGTMMKLYALLPTHSSGMVASNCFYPAADLPVWKKISQVERQSKYALKGAGSVLAISILGSQKLWQGYATANKHFPGFSICGKGLRKLIHSCSTKRSGPFKFEVLGSLISKTNCEDETTLQTAFKTAVADLAVYGGSKDITGLPELLERNPVLIQLLGDQFFNRFELLRYLHGGPAAATATSYHTKPLQVTQAAVGMGLLIKCLEDQVLLPLMTDHWEACYILHAAAQVEMYAPNLIDDEQESTWWSSHIPWKLQPDAHPGLVKTAELDKTLPEDVTMPQTQGASHDQITLTVIPELERVPSPFPVSYNTMKLMLHEADELPEGLQLPTQDSGVLNSSTTYECNSFVPDCSGNPLHTDFIPWDKLLTQLPESITCPNQPSKMLVHHIQGIVLPRMKDPNHITPILHHINQATCCIHLLLERIFAAQSLFRSQIQEQISVALPQPDFSDYLVTVTGPTLVQLKKNHLVQLCRAFMQTCGLTVEEAQTEALYLAHSIGFWERPLLAISPEGKICIDYSCTVPQAADDAISLYTHELIQIQKHSHDACSLSAIFLDGFSAGYDEQGYSHSAKLAQVLQDLQHHIKPGKQLHYDNNQHWNKHPVVDFLLPLDHTHLDLPSILHCNGWTVRESNCNTTCWVAASPFSSGKFVNWEYPIVPDLPNQLESVYDVLAAYESAANNAWDTLITKTVAEITSILQYPGMARSSTLHQPSQPSVMSQYIPSMLLSHTEVPDSQDSPMALLGIYSPITHDNLDKPDAALKSLRLGQWSRPSAQKIKDPASNQKGKQREMDNIHPDGPIAQPFPLSQQKESETESNSDDLEVDDIAYWYKSGGLLQGRPAALHAGPVGTSTPVASQPQPVVERVSTTRAMVPGLSSPQPQVNVQTWEDAVAAESPSSEDRETEDEGFALETGIMATGWQYGDYDSDDPDYIAQPHATGHTKLITTPPAPATLLQRKHAQTKTSPLQHRHKRANMGAVESVDIDS</sequence>
<comment type="caution">
    <text evidence="2">The sequence shown here is derived from an EMBL/GenBank/DDBJ whole genome shotgun (WGS) entry which is preliminary data.</text>
</comment>
<dbReference type="Proteomes" id="UP000650582">
    <property type="component" value="Unassembled WGS sequence"/>
</dbReference>
<accession>A0A8H7LGF7</accession>
<evidence type="ECO:0000256" key="1">
    <source>
        <dbReference type="SAM" id="MobiDB-lite"/>
    </source>
</evidence>
<protein>
    <submittedName>
        <fullName evidence="2">Uncharacterized protein</fullName>
    </submittedName>
</protein>
<feature type="region of interest" description="Disordered" evidence="1">
    <location>
        <begin position="1270"/>
        <end position="1320"/>
    </location>
</feature>
<feature type="region of interest" description="Disordered" evidence="1">
    <location>
        <begin position="1456"/>
        <end position="1485"/>
    </location>
</feature>
<dbReference type="EMBL" id="JACYCC010000238">
    <property type="protein sequence ID" value="KAF8670684.1"/>
    <property type="molecule type" value="Genomic_DNA"/>
</dbReference>